<keyword evidence="2" id="KW-0067">ATP-binding</keyword>
<evidence type="ECO:0000256" key="1">
    <source>
        <dbReference type="ARBA" id="ARBA00022741"/>
    </source>
</evidence>
<proteinExistence type="inferred from homology"/>
<dbReference type="GO" id="GO:0016887">
    <property type="term" value="F:ATP hydrolysis activity"/>
    <property type="evidence" value="ECO:0007669"/>
    <property type="project" value="InterPro"/>
</dbReference>
<comment type="similarity">
    <text evidence="3">Belongs to the MoxR family.</text>
</comment>
<dbReference type="PIRSF" id="PIRSF002849">
    <property type="entry name" value="AAA_ATPase_chaperone_MoxR_prd"/>
    <property type="match status" value="1"/>
</dbReference>
<organism evidence="5 6">
    <name type="scientific">Clostridium fungisolvens</name>
    <dbReference type="NCBI Taxonomy" id="1604897"/>
    <lineage>
        <taxon>Bacteria</taxon>
        <taxon>Bacillati</taxon>
        <taxon>Bacillota</taxon>
        <taxon>Clostridia</taxon>
        <taxon>Eubacteriales</taxon>
        <taxon>Clostridiaceae</taxon>
        <taxon>Clostridium</taxon>
    </lineage>
</organism>
<dbReference type="InterPro" id="IPR041628">
    <property type="entry name" value="ChlI/MoxR_AAA_lid"/>
</dbReference>
<accession>A0A6V8SUI7</accession>
<name>A0A6V8SUI7_9CLOT</name>
<dbReference type="EMBL" id="BLZR01000003">
    <property type="protein sequence ID" value="GFP78543.1"/>
    <property type="molecule type" value="Genomic_DNA"/>
</dbReference>
<dbReference type="InterPro" id="IPR027417">
    <property type="entry name" value="P-loop_NTPase"/>
</dbReference>
<evidence type="ECO:0000313" key="5">
    <source>
        <dbReference type="EMBL" id="GFP78543.1"/>
    </source>
</evidence>
<evidence type="ECO:0000256" key="2">
    <source>
        <dbReference type="ARBA" id="ARBA00022840"/>
    </source>
</evidence>
<evidence type="ECO:0000256" key="3">
    <source>
        <dbReference type="ARBA" id="ARBA00061607"/>
    </source>
</evidence>
<keyword evidence="6" id="KW-1185">Reference proteome</keyword>
<dbReference type="RefSeq" id="WP_183280040.1">
    <property type="nucleotide sequence ID" value="NZ_BLZR01000003.1"/>
</dbReference>
<dbReference type="GO" id="GO:0005524">
    <property type="term" value="F:ATP binding"/>
    <property type="evidence" value="ECO:0007669"/>
    <property type="project" value="UniProtKB-KW"/>
</dbReference>
<dbReference type="SMART" id="SM00382">
    <property type="entry name" value="AAA"/>
    <property type="match status" value="1"/>
</dbReference>
<keyword evidence="1" id="KW-0547">Nucleotide-binding</keyword>
<dbReference type="Pfam" id="PF07726">
    <property type="entry name" value="AAA_3"/>
    <property type="match status" value="1"/>
</dbReference>
<evidence type="ECO:0000313" key="6">
    <source>
        <dbReference type="Proteomes" id="UP000580568"/>
    </source>
</evidence>
<dbReference type="FunFam" id="3.40.50.300:FF:000640">
    <property type="entry name" value="MoxR family ATPase"/>
    <property type="match status" value="1"/>
</dbReference>
<dbReference type="Gene3D" id="1.10.8.80">
    <property type="entry name" value="Magnesium chelatase subunit I, C-Terminal domain"/>
    <property type="match status" value="1"/>
</dbReference>
<gene>
    <name evidence="5" type="ORF">bsdtw1_04778</name>
</gene>
<dbReference type="PANTHER" id="PTHR42759">
    <property type="entry name" value="MOXR FAMILY PROTEIN"/>
    <property type="match status" value="1"/>
</dbReference>
<protein>
    <recommendedName>
        <fullName evidence="4">AAA+ ATPase domain-containing protein</fullName>
    </recommendedName>
</protein>
<dbReference type="AlphaFoldDB" id="A0A6V8SUI7"/>
<reference evidence="5 6" key="1">
    <citation type="submission" date="2020-07" db="EMBL/GenBank/DDBJ databases">
        <title>A new beta-1,3-glucan-decomposing anaerobic bacterium isolated from anoxic soil subjected to biological soil disinfestation.</title>
        <authorList>
            <person name="Ueki A."/>
            <person name="Tonouchi A."/>
        </authorList>
    </citation>
    <scope>NUCLEOTIDE SEQUENCE [LARGE SCALE GENOMIC DNA]</scope>
    <source>
        <strain evidence="5 6">TW1</strain>
    </source>
</reference>
<dbReference type="InterPro" id="IPR050764">
    <property type="entry name" value="CbbQ/NirQ/NorQ/GpvN"/>
</dbReference>
<sequence>MSINEESVKSIIEKIEKVENEIGKAIIGQKDIVRQVLIAIFTGGNVLLEGSPGLGKTQLVKTLSKVLDLPFSRIQFTPDLMPADVVGTNIIIKDSKGNSAFQFQKGPIFSNLVLADEINRATPKTQSALLEAMQEHTVTVGSSTYTLSEPFMVLATQNPIENEGTYPLPEAQLDRFLFKLNVPFPNLEELKSIIGVTINNEAQELGKMMDGEEILEVRKLLKEVPISKAVEEYALKVILSTHPDYENSPEISKKYIRYGASPRAAQAIISTSRVRAIMEGRFNVSFEDIKYVAYPALRHRFFMNFDAVADGITAEDIISEILESQLK</sequence>
<dbReference type="PANTHER" id="PTHR42759:SF1">
    <property type="entry name" value="MAGNESIUM-CHELATASE SUBUNIT CHLD"/>
    <property type="match status" value="1"/>
</dbReference>
<feature type="domain" description="AAA+ ATPase" evidence="4">
    <location>
        <begin position="42"/>
        <end position="186"/>
    </location>
</feature>
<dbReference type="InterPro" id="IPR003593">
    <property type="entry name" value="AAA+_ATPase"/>
</dbReference>
<dbReference type="Gene3D" id="3.40.50.300">
    <property type="entry name" value="P-loop containing nucleotide triphosphate hydrolases"/>
    <property type="match status" value="1"/>
</dbReference>
<dbReference type="InterPro" id="IPR011703">
    <property type="entry name" value="ATPase_AAA-3"/>
</dbReference>
<dbReference type="Proteomes" id="UP000580568">
    <property type="component" value="Unassembled WGS sequence"/>
</dbReference>
<dbReference type="SUPFAM" id="SSF52540">
    <property type="entry name" value="P-loop containing nucleoside triphosphate hydrolases"/>
    <property type="match status" value="1"/>
</dbReference>
<dbReference type="Pfam" id="PF17863">
    <property type="entry name" value="AAA_lid_2"/>
    <property type="match status" value="1"/>
</dbReference>
<comment type="caution">
    <text evidence="5">The sequence shown here is derived from an EMBL/GenBank/DDBJ whole genome shotgun (WGS) entry which is preliminary data.</text>
</comment>
<evidence type="ECO:0000259" key="4">
    <source>
        <dbReference type="SMART" id="SM00382"/>
    </source>
</evidence>